<organism evidence="1 2">
    <name type="scientific">Symbiodinium microadriaticum</name>
    <name type="common">Dinoflagellate</name>
    <name type="synonym">Zooxanthella microadriatica</name>
    <dbReference type="NCBI Taxonomy" id="2951"/>
    <lineage>
        <taxon>Eukaryota</taxon>
        <taxon>Sar</taxon>
        <taxon>Alveolata</taxon>
        <taxon>Dinophyceae</taxon>
        <taxon>Suessiales</taxon>
        <taxon>Symbiodiniaceae</taxon>
        <taxon>Symbiodinium</taxon>
    </lineage>
</organism>
<gene>
    <name evidence="1" type="ORF">AK812_SmicGene36525</name>
</gene>
<dbReference type="Proteomes" id="UP000186817">
    <property type="component" value="Unassembled WGS sequence"/>
</dbReference>
<keyword evidence="2" id="KW-1185">Reference proteome</keyword>
<proteinExistence type="predicted"/>
<evidence type="ECO:0000313" key="2">
    <source>
        <dbReference type="Proteomes" id="UP000186817"/>
    </source>
</evidence>
<reference evidence="1 2" key="1">
    <citation type="submission" date="2016-02" db="EMBL/GenBank/DDBJ databases">
        <title>Genome analysis of coral dinoflagellate symbionts highlights evolutionary adaptations to a symbiotic lifestyle.</title>
        <authorList>
            <person name="Aranda M."/>
            <person name="Li Y."/>
            <person name="Liew Y.J."/>
            <person name="Baumgarten S."/>
            <person name="Simakov O."/>
            <person name="Wilson M."/>
            <person name="Piel J."/>
            <person name="Ashoor H."/>
            <person name="Bougouffa S."/>
            <person name="Bajic V.B."/>
            <person name="Ryu T."/>
            <person name="Ravasi T."/>
            <person name="Bayer T."/>
            <person name="Micklem G."/>
            <person name="Kim H."/>
            <person name="Bhak J."/>
            <person name="Lajeunesse T.C."/>
            <person name="Voolstra C.R."/>
        </authorList>
    </citation>
    <scope>NUCLEOTIDE SEQUENCE [LARGE SCALE GENOMIC DNA]</scope>
    <source>
        <strain evidence="1 2">CCMP2467</strain>
    </source>
</reference>
<dbReference type="OrthoDB" id="194358at2759"/>
<sequence length="103" mass="11357">MSLQDVNARSAPSGMFLWQCRLARARVAMVGFPASTMMSRLRASMPGITPLGYVALVGCEELTKLFLEHGAESVPNERGDLPEDLARHNHHCHLLPLLDTFPT</sequence>
<comment type="caution">
    <text evidence="1">The sequence shown here is derived from an EMBL/GenBank/DDBJ whole genome shotgun (WGS) entry which is preliminary data.</text>
</comment>
<evidence type="ECO:0000313" key="1">
    <source>
        <dbReference type="EMBL" id="OLP82794.1"/>
    </source>
</evidence>
<dbReference type="InterPro" id="IPR036770">
    <property type="entry name" value="Ankyrin_rpt-contain_sf"/>
</dbReference>
<dbReference type="Gene3D" id="1.25.40.20">
    <property type="entry name" value="Ankyrin repeat-containing domain"/>
    <property type="match status" value="1"/>
</dbReference>
<protein>
    <submittedName>
        <fullName evidence="1">Uncharacterized protein</fullName>
    </submittedName>
</protein>
<dbReference type="AlphaFoldDB" id="A0A1Q9CIS1"/>
<name>A0A1Q9CIS1_SYMMI</name>
<dbReference type="EMBL" id="LSRX01001166">
    <property type="protein sequence ID" value="OLP82794.1"/>
    <property type="molecule type" value="Genomic_DNA"/>
</dbReference>
<accession>A0A1Q9CIS1</accession>
<dbReference type="SUPFAM" id="SSF48403">
    <property type="entry name" value="Ankyrin repeat"/>
    <property type="match status" value="1"/>
</dbReference>